<protein>
    <recommendedName>
        <fullName evidence="4">BRCT domain-containing protein</fullName>
    </recommendedName>
</protein>
<dbReference type="OrthoDB" id="251770at2759"/>
<dbReference type="EMBL" id="JADBJN010000004">
    <property type="protein sequence ID" value="KAG5667910.1"/>
    <property type="molecule type" value="Genomic_DNA"/>
</dbReference>
<dbReference type="GO" id="GO:0033314">
    <property type="term" value="P:mitotic DNA replication checkpoint signaling"/>
    <property type="evidence" value="ECO:0007669"/>
    <property type="project" value="TreeGrafter"/>
</dbReference>
<evidence type="ECO:0000313" key="5">
    <source>
        <dbReference type="EMBL" id="KAG5667910.1"/>
    </source>
</evidence>
<feature type="region of interest" description="Disordered" evidence="3">
    <location>
        <begin position="379"/>
        <end position="399"/>
    </location>
</feature>
<feature type="region of interest" description="Disordered" evidence="3">
    <location>
        <begin position="631"/>
        <end position="653"/>
    </location>
</feature>
<dbReference type="InterPro" id="IPR001357">
    <property type="entry name" value="BRCT_dom"/>
</dbReference>
<reference evidence="5" key="1">
    <citation type="submission" date="2021-03" db="EMBL/GenBank/DDBJ databases">
        <title>Chromosome level genome of the anhydrobiotic midge Polypedilum vanderplanki.</title>
        <authorList>
            <person name="Yoshida Y."/>
            <person name="Kikawada T."/>
            <person name="Gusev O."/>
        </authorList>
    </citation>
    <scope>NUCLEOTIDE SEQUENCE</scope>
    <source>
        <strain evidence="5">NIAS01</strain>
        <tissue evidence="5">Whole body or cell culture</tissue>
    </source>
</reference>
<feature type="domain" description="BRCT" evidence="4">
    <location>
        <begin position="955"/>
        <end position="1039"/>
    </location>
</feature>
<keyword evidence="2" id="KW-0175">Coiled coil</keyword>
<evidence type="ECO:0000256" key="1">
    <source>
        <dbReference type="ARBA" id="ARBA00022737"/>
    </source>
</evidence>
<feature type="coiled-coil region" evidence="2">
    <location>
        <begin position="826"/>
        <end position="860"/>
    </location>
</feature>
<feature type="domain" description="BRCT" evidence="4">
    <location>
        <begin position="538"/>
        <end position="607"/>
    </location>
</feature>
<evidence type="ECO:0000256" key="3">
    <source>
        <dbReference type="SAM" id="MobiDB-lite"/>
    </source>
</evidence>
<evidence type="ECO:0000313" key="6">
    <source>
        <dbReference type="Proteomes" id="UP001107558"/>
    </source>
</evidence>
<dbReference type="GO" id="GO:0006270">
    <property type="term" value="P:DNA replication initiation"/>
    <property type="evidence" value="ECO:0007669"/>
    <property type="project" value="TreeGrafter"/>
</dbReference>
<dbReference type="Gene3D" id="3.40.50.10190">
    <property type="entry name" value="BRCT domain"/>
    <property type="match status" value="7"/>
</dbReference>
<dbReference type="GO" id="GO:0007095">
    <property type="term" value="P:mitotic G2 DNA damage checkpoint signaling"/>
    <property type="evidence" value="ECO:0007669"/>
    <property type="project" value="TreeGrafter"/>
</dbReference>
<dbReference type="Pfam" id="PF16770">
    <property type="entry name" value="RTT107_BRCT_5"/>
    <property type="match status" value="1"/>
</dbReference>
<name>A0A9J6BEF4_POLVA</name>
<accession>A0A9J6BEF4</accession>
<dbReference type="InterPro" id="IPR036420">
    <property type="entry name" value="BRCT_dom_sf"/>
</dbReference>
<dbReference type="Pfam" id="PF00533">
    <property type="entry name" value="BRCT"/>
    <property type="match status" value="2"/>
</dbReference>
<dbReference type="Proteomes" id="UP001107558">
    <property type="component" value="Chromosome 4"/>
</dbReference>
<evidence type="ECO:0000259" key="4">
    <source>
        <dbReference type="PROSITE" id="PS50172"/>
    </source>
</evidence>
<dbReference type="Pfam" id="PF12738">
    <property type="entry name" value="PTCB-BRCT"/>
    <property type="match status" value="1"/>
</dbReference>
<sequence length="1164" mass="133627">MEQSIYNKQFDLTNQIFSEDNICYVYFVKHEKNSKDFMEDFQKFKDFHDQKNDSIIELIDEERCLKFTKEEIGEKYYIFVFEKFDPNFGAFKHICDMKTVYAIGSKLLLSGLNEPLLIPSSSFHVFSLFMKELHISLASYSREQKQHYKTLITYMGGICHIPLNKHITHLVTEDVFSKKYRYAADQQMDIKILRATWIEESWKYSEKNPLKVGADKEKFYKSHQLKVFNNLEITTTGLTNDEKVKVQKLAEKNGGTFSSAFKTISANVLILTPKDINSVKYKAAQNHNIKCLDFKWMTDSVTIGFTQDPENYKITKNNQIKSSTPTKTTGDVSAIRNFNFDNTMLSEIHENTVKNFTIDETNKLQKGISIASTTISSRASTAHMQPPKASTTFKKPEAPPAKVDDEVVVIPPFESSENSEESFIQILADKIVCIFGFQNDTDSILCIKECEKLGASLVDMNYSKVVDFVIAPSDLILNKEPNMKYKYLLNDVWLEESIDEGRCILPPKFYHYALFYLPEKDKVLKYEIFGCSNYKDRQRPFVKSLIETLGGTLKDSFSNSDPILICEVPQGQKFKAALAWKKTVLKADWLISCFQKRSRVDERNFLIGETKPSLKNIENDAIDDIPYSQEISQENKSSAVQSAPSTPIRNDDEKDAETLSISVLCQDLPTPARDITKAILKENRRQRNENMSPRTKRLKDLLKTPGINADVSSPAPALPSCMKKPERCYGFFNDDSPYTQYQYKCKLAILDEDYVEISSDKKKNLKKICSTPSVDDWKKDFFRRRLPEFDSPMTKENEIESHANMSKEASKFLNFGDTEVISPKRKSNEIDDFSSLEELLKEAQENSAKKAKASERLEYENQQKSAKSFHEEIENENKILIDQHPRNDQINWTSSQVEIPRETSSYRNSSLAFRKLTEIDYDDENAEEMDKPCTKFTEKVNEEEESEEMKENDEEKNSIIFGITCGNVSVETKTELFEKIHQLGAEVSETNFNHLIISKLVRSSKYFSALAAGMKVLHADYLDACLKVQKFVNTDEFEIGNPKFKCKFSGVKDELLLSGPYRCRLLVERNFDKFSSGLFTGKKFLLFTSENRKQGIIDIIESGGGNVVEIGLTVSLLKRENIFMCLADDMKKLSEKEIVALKACDIKIQSTKYIYEHLLTDKIV</sequence>
<dbReference type="PROSITE" id="PS50172">
    <property type="entry name" value="BRCT"/>
    <property type="match status" value="4"/>
</dbReference>
<dbReference type="SMART" id="SM00292">
    <property type="entry name" value="BRCT"/>
    <property type="match status" value="5"/>
</dbReference>
<dbReference type="SUPFAM" id="SSF52113">
    <property type="entry name" value="BRCT domain"/>
    <property type="match status" value="4"/>
</dbReference>
<dbReference type="AlphaFoldDB" id="A0A9J6BEF4"/>
<dbReference type="PANTHER" id="PTHR13561:SF20">
    <property type="entry name" value="DNA TOPOISOMERASE 2-BINDING PROTEIN 1"/>
    <property type="match status" value="1"/>
</dbReference>
<evidence type="ECO:0000256" key="2">
    <source>
        <dbReference type="SAM" id="Coils"/>
    </source>
</evidence>
<feature type="domain" description="BRCT" evidence="4">
    <location>
        <begin position="223"/>
        <end position="314"/>
    </location>
</feature>
<dbReference type="PANTHER" id="PTHR13561">
    <property type="entry name" value="DNA REPLICATION REGULATOR DPB11-RELATED"/>
    <property type="match status" value="1"/>
</dbReference>
<proteinExistence type="predicted"/>
<feature type="domain" description="BRCT" evidence="4">
    <location>
        <begin position="118"/>
        <end position="201"/>
    </location>
</feature>
<feature type="compositionally biased region" description="Polar residues" evidence="3">
    <location>
        <begin position="631"/>
        <end position="648"/>
    </location>
</feature>
<gene>
    <name evidence="5" type="ORF">PVAND_015875</name>
</gene>
<keyword evidence="6" id="KW-1185">Reference proteome</keyword>
<comment type="caution">
    <text evidence="5">The sequence shown here is derived from an EMBL/GenBank/DDBJ whole genome shotgun (WGS) entry which is preliminary data.</text>
</comment>
<keyword evidence="1" id="KW-0677">Repeat</keyword>
<organism evidence="5 6">
    <name type="scientific">Polypedilum vanderplanki</name>
    <name type="common">Sleeping chironomid midge</name>
    <dbReference type="NCBI Taxonomy" id="319348"/>
    <lineage>
        <taxon>Eukaryota</taxon>
        <taxon>Metazoa</taxon>
        <taxon>Ecdysozoa</taxon>
        <taxon>Arthropoda</taxon>
        <taxon>Hexapoda</taxon>
        <taxon>Insecta</taxon>
        <taxon>Pterygota</taxon>
        <taxon>Neoptera</taxon>
        <taxon>Endopterygota</taxon>
        <taxon>Diptera</taxon>
        <taxon>Nematocera</taxon>
        <taxon>Chironomoidea</taxon>
        <taxon>Chironomidae</taxon>
        <taxon>Chironominae</taxon>
        <taxon>Polypedilum</taxon>
        <taxon>Polypedilum</taxon>
    </lineage>
</organism>